<dbReference type="AlphaFoldDB" id="A0A170PS80"/>
<evidence type="ECO:0000256" key="3">
    <source>
        <dbReference type="ARBA" id="ARBA00022741"/>
    </source>
</evidence>
<protein>
    <submittedName>
        <fullName evidence="5">CofC, F420 2-Phospho-l-lactate Guanylyltransferase</fullName>
    </submittedName>
</protein>
<dbReference type="PANTHER" id="PTHR40392:SF1">
    <property type="entry name" value="2-PHOSPHO-L-LACTATE GUANYLYLTRANSFERASE"/>
    <property type="match status" value="1"/>
</dbReference>
<proteinExistence type="inferred from homology"/>
<reference evidence="5" key="1">
    <citation type="submission" date="2015-10" db="EMBL/GenBank/DDBJ databases">
        <authorList>
            <person name="Gilbert D.G."/>
        </authorList>
    </citation>
    <scope>NUCLEOTIDE SEQUENCE</scope>
</reference>
<dbReference type="PANTHER" id="PTHR40392">
    <property type="entry name" value="2-PHOSPHO-L-LACTATE GUANYLYLTRANSFERASE"/>
    <property type="match status" value="1"/>
</dbReference>
<dbReference type="GO" id="GO:0005525">
    <property type="term" value="F:GTP binding"/>
    <property type="evidence" value="ECO:0007669"/>
    <property type="project" value="UniProtKB-KW"/>
</dbReference>
<accession>A0A170PS80</accession>
<evidence type="ECO:0000313" key="5">
    <source>
        <dbReference type="EMBL" id="CUS54706.1"/>
    </source>
</evidence>
<name>A0A170PS80_9ZZZZ</name>
<dbReference type="Pfam" id="PF01983">
    <property type="entry name" value="CofC"/>
    <property type="match status" value="1"/>
</dbReference>
<gene>
    <name evidence="5" type="ORF">MGWOODY_XGa925</name>
</gene>
<sequence length="234" mass="24916">MVDYFPWAILPLKPAAESNTRLGSVLSPHQRRQLYEVMLADVLSALTSVSSIGGVLAITSCSVAMSHLRRAGVETLPDPGHGGLNEAIAYGLTELDRREITGAFTIPGDIPVVTSDEIAGLIRSIQDNGSVTIVPSHDGQGTNSLAMTPPTLLPPRFGHSSKDAHIALARQKDLHLELMPLAGFGFDIDTPADLNRMAGLTGSSRTKCFLDEIGFLKRKTQSPTPLQPAVELSG</sequence>
<dbReference type="NCBIfam" id="TIGR03552">
    <property type="entry name" value="F420_cofC"/>
    <property type="match status" value="1"/>
</dbReference>
<organism evidence="5">
    <name type="scientific">hydrothermal vent metagenome</name>
    <dbReference type="NCBI Taxonomy" id="652676"/>
    <lineage>
        <taxon>unclassified sequences</taxon>
        <taxon>metagenomes</taxon>
        <taxon>ecological metagenomes</taxon>
    </lineage>
</organism>
<keyword evidence="1 5" id="KW-0808">Transferase</keyword>
<dbReference type="HAMAP" id="MF_02114">
    <property type="entry name" value="CofC"/>
    <property type="match status" value="1"/>
</dbReference>
<evidence type="ECO:0000256" key="4">
    <source>
        <dbReference type="ARBA" id="ARBA00023134"/>
    </source>
</evidence>
<dbReference type="Gene3D" id="3.90.550.10">
    <property type="entry name" value="Spore Coat Polysaccharide Biosynthesis Protein SpsA, Chain A"/>
    <property type="match status" value="1"/>
</dbReference>
<dbReference type="EMBL" id="CZRL01000104">
    <property type="protein sequence ID" value="CUS54706.1"/>
    <property type="molecule type" value="Genomic_DNA"/>
</dbReference>
<evidence type="ECO:0000256" key="2">
    <source>
        <dbReference type="ARBA" id="ARBA00022695"/>
    </source>
</evidence>
<keyword evidence="4" id="KW-0342">GTP-binding</keyword>
<dbReference type="SUPFAM" id="SSF53448">
    <property type="entry name" value="Nucleotide-diphospho-sugar transferases"/>
    <property type="match status" value="1"/>
</dbReference>
<keyword evidence="2 5" id="KW-0548">Nucleotidyltransferase</keyword>
<evidence type="ECO:0000256" key="1">
    <source>
        <dbReference type="ARBA" id="ARBA00022679"/>
    </source>
</evidence>
<dbReference type="InterPro" id="IPR029044">
    <property type="entry name" value="Nucleotide-diphossugar_trans"/>
</dbReference>
<dbReference type="InterPro" id="IPR002835">
    <property type="entry name" value="CofC"/>
</dbReference>
<dbReference type="GO" id="GO:0043814">
    <property type="term" value="F:phospholactate guanylyltransferase activity"/>
    <property type="evidence" value="ECO:0007669"/>
    <property type="project" value="InterPro"/>
</dbReference>
<keyword evidence="3" id="KW-0547">Nucleotide-binding</keyword>